<proteinExistence type="predicted"/>
<feature type="compositionally biased region" description="Polar residues" evidence="1">
    <location>
        <begin position="57"/>
        <end position="73"/>
    </location>
</feature>
<organism evidence="2 3">
    <name type="scientific">Arthrobacter zhaoxinii</name>
    <dbReference type="NCBI Taxonomy" id="2964616"/>
    <lineage>
        <taxon>Bacteria</taxon>
        <taxon>Bacillati</taxon>
        <taxon>Actinomycetota</taxon>
        <taxon>Actinomycetes</taxon>
        <taxon>Micrococcales</taxon>
        <taxon>Micrococcaceae</taxon>
        <taxon>Arthrobacter</taxon>
    </lineage>
</organism>
<accession>A0ABY5YQI4</accession>
<dbReference type="RefSeq" id="WP_260652567.1">
    <property type="nucleotide sequence ID" value="NZ_CP104275.1"/>
</dbReference>
<evidence type="ECO:0000256" key="1">
    <source>
        <dbReference type="SAM" id="MobiDB-lite"/>
    </source>
</evidence>
<reference evidence="2" key="1">
    <citation type="submission" date="2022-09" db="EMBL/GenBank/DDBJ databases">
        <title>Novel species in genus Arthrobacter.</title>
        <authorList>
            <person name="Liu Y."/>
        </authorList>
    </citation>
    <scope>NUCLEOTIDE SEQUENCE</scope>
    <source>
        <strain evidence="2">Zg-Y815</strain>
    </source>
</reference>
<keyword evidence="3" id="KW-1185">Reference proteome</keyword>
<name>A0ABY5YQI4_9MICC</name>
<dbReference type="Proteomes" id="UP001059859">
    <property type="component" value="Chromosome"/>
</dbReference>
<feature type="compositionally biased region" description="Basic residues" evidence="1">
    <location>
        <begin position="80"/>
        <end position="90"/>
    </location>
</feature>
<protein>
    <submittedName>
        <fullName evidence="2">Uncharacterized protein</fullName>
    </submittedName>
</protein>
<evidence type="ECO:0000313" key="3">
    <source>
        <dbReference type="Proteomes" id="UP001059859"/>
    </source>
</evidence>
<sequence>MSNDYSTAWDALTEAIGAAKGSSAGSIADQDHLTVDQRLKVAEIAALLSIAQELSSLNPQNTTTSDDQGNQVNGWGIVTKKAKSKPRNFA</sequence>
<feature type="region of interest" description="Disordered" evidence="1">
    <location>
        <begin position="57"/>
        <end position="90"/>
    </location>
</feature>
<dbReference type="EMBL" id="CP104275">
    <property type="protein sequence ID" value="UWX97356.1"/>
    <property type="molecule type" value="Genomic_DNA"/>
</dbReference>
<gene>
    <name evidence="2" type="ORF">N2K95_01260</name>
</gene>
<evidence type="ECO:0000313" key="2">
    <source>
        <dbReference type="EMBL" id="UWX97356.1"/>
    </source>
</evidence>